<dbReference type="GO" id="GO:0071111">
    <property type="term" value="F:cyclic-guanylate-specific phosphodiesterase activity"/>
    <property type="evidence" value="ECO:0007669"/>
    <property type="project" value="UniProtKB-EC"/>
</dbReference>
<dbReference type="FunFam" id="3.20.20.450:FF:000001">
    <property type="entry name" value="Cyclic di-GMP phosphodiesterase yahA"/>
    <property type="match status" value="1"/>
</dbReference>
<dbReference type="SUPFAM" id="SSF55785">
    <property type="entry name" value="PYP-like sensor domain (PAS domain)"/>
    <property type="match status" value="1"/>
</dbReference>
<dbReference type="OrthoDB" id="9777298at2"/>
<dbReference type="Gene3D" id="3.30.450.20">
    <property type="entry name" value="PAS domain"/>
    <property type="match status" value="1"/>
</dbReference>
<evidence type="ECO:0000313" key="7">
    <source>
        <dbReference type="Proteomes" id="UP000182264"/>
    </source>
</evidence>
<evidence type="ECO:0000259" key="4">
    <source>
        <dbReference type="PROSITE" id="PS50883"/>
    </source>
</evidence>
<dbReference type="CDD" id="cd00130">
    <property type="entry name" value="PAS"/>
    <property type="match status" value="1"/>
</dbReference>
<dbReference type="Pfam" id="PF00563">
    <property type="entry name" value="EAL"/>
    <property type="match status" value="1"/>
</dbReference>
<keyword evidence="2" id="KW-1133">Transmembrane helix</keyword>
<feature type="domain" description="EAL" evidence="4">
    <location>
        <begin position="608"/>
        <end position="862"/>
    </location>
</feature>
<dbReference type="PANTHER" id="PTHR44757:SF2">
    <property type="entry name" value="BIOFILM ARCHITECTURE MAINTENANCE PROTEIN MBAA"/>
    <property type="match status" value="1"/>
</dbReference>
<evidence type="ECO:0000313" key="6">
    <source>
        <dbReference type="EMBL" id="APG25279.1"/>
    </source>
</evidence>
<gene>
    <name evidence="6" type="ORF">A7E75_09840</name>
</gene>
<dbReference type="SUPFAM" id="SSF55073">
    <property type="entry name" value="Nucleotide cyclase"/>
    <property type="match status" value="1"/>
</dbReference>
<dbReference type="PROSITE" id="PS50112">
    <property type="entry name" value="PAS"/>
    <property type="match status" value="1"/>
</dbReference>
<name>A0A1L3GHA7_SYNAC</name>
<dbReference type="InterPro" id="IPR001633">
    <property type="entry name" value="EAL_dom"/>
</dbReference>
<dbReference type="Pfam" id="PF00990">
    <property type="entry name" value="GGDEF"/>
    <property type="match status" value="1"/>
</dbReference>
<dbReference type="PANTHER" id="PTHR44757">
    <property type="entry name" value="DIGUANYLATE CYCLASE DGCP"/>
    <property type="match status" value="1"/>
</dbReference>
<dbReference type="Gene3D" id="3.30.70.270">
    <property type="match status" value="1"/>
</dbReference>
<dbReference type="SMART" id="SM00091">
    <property type="entry name" value="PAS"/>
    <property type="match status" value="1"/>
</dbReference>
<dbReference type="EMBL" id="CP015518">
    <property type="protein sequence ID" value="APG25279.1"/>
    <property type="molecule type" value="Genomic_DNA"/>
</dbReference>
<dbReference type="SMART" id="SM00052">
    <property type="entry name" value="EAL"/>
    <property type="match status" value="1"/>
</dbReference>
<keyword evidence="7" id="KW-1185">Reference proteome</keyword>
<dbReference type="Pfam" id="PF05228">
    <property type="entry name" value="CHASE4"/>
    <property type="match status" value="1"/>
</dbReference>
<dbReference type="NCBIfam" id="TIGR00229">
    <property type="entry name" value="sensory_box"/>
    <property type="match status" value="1"/>
</dbReference>
<evidence type="ECO:0000259" key="3">
    <source>
        <dbReference type="PROSITE" id="PS50112"/>
    </source>
</evidence>
<dbReference type="RefSeq" id="WP_072287129.1">
    <property type="nucleotide sequence ID" value="NZ_CP015455.1"/>
</dbReference>
<keyword evidence="2" id="KW-0812">Transmembrane</keyword>
<feature type="domain" description="GGDEF" evidence="5">
    <location>
        <begin position="466"/>
        <end position="599"/>
    </location>
</feature>
<keyword evidence="2" id="KW-0472">Membrane</keyword>
<dbReference type="InterPro" id="IPR000014">
    <property type="entry name" value="PAS"/>
</dbReference>
<dbReference type="CDD" id="cd01948">
    <property type="entry name" value="EAL"/>
    <property type="match status" value="1"/>
</dbReference>
<dbReference type="NCBIfam" id="TIGR00254">
    <property type="entry name" value="GGDEF"/>
    <property type="match status" value="1"/>
</dbReference>
<dbReference type="InterPro" id="IPR052155">
    <property type="entry name" value="Biofilm_reg_signaling"/>
</dbReference>
<proteinExistence type="predicted"/>
<dbReference type="Proteomes" id="UP000182264">
    <property type="component" value="Chromosome"/>
</dbReference>
<dbReference type="InterPro" id="IPR007892">
    <property type="entry name" value="CHASE4"/>
</dbReference>
<accession>A0A1L3GHA7</accession>
<dbReference type="PROSITE" id="PS50887">
    <property type="entry name" value="GGDEF"/>
    <property type="match status" value="1"/>
</dbReference>
<dbReference type="InterPro" id="IPR035965">
    <property type="entry name" value="PAS-like_dom_sf"/>
</dbReference>
<comment type="catalytic activity">
    <reaction evidence="1">
        <text>3',3'-c-di-GMP + H2O = 5'-phosphoguanylyl(3'-&gt;5')guanosine + H(+)</text>
        <dbReference type="Rhea" id="RHEA:24902"/>
        <dbReference type="ChEBI" id="CHEBI:15377"/>
        <dbReference type="ChEBI" id="CHEBI:15378"/>
        <dbReference type="ChEBI" id="CHEBI:58754"/>
        <dbReference type="ChEBI" id="CHEBI:58805"/>
        <dbReference type="EC" id="3.1.4.52"/>
    </reaction>
    <physiologicalReaction direction="left-to-right" evidence="1">
        <dbReference type="Rhea" id="RHEA:24903"/>
    </physiologicalReaction>
</comment>
<protein>
    <recommendedName>
        <fullName evidence="8">Diguanylate cyclase/phosphodiesterase with PAS/PAC sensor(S)</fullName>
    </recommendedName>
</protein>
<sequence length="872" mass="97653">MRCRWKCLLGLGLAIIALNGILLLLSRQVFLDSFIRLERRQARETLQRGVGVYRGHLAFLKRLAGDWAQWDDAYDFMQSRDRRFLLSNVVDSTFTSLNLNVLVFLDEKGKIVAGKAFDLNKQSEVPIYAGLQQLFRDGWSQRVLRIHAQGVHGLVSLPEGSLLMALQPVLTGEGKGPPRGTLLMGRFLDPAELGRLRAKANLPFEFTRLESGPEWMPWTKTANPRPQILLRAVDSHRLRSRILLRDIWGQPAQALGVTLPREIYARGRQAMVYFHLGLLLFSIAAGSCIWLIWVRLVSSEQKQRDSESLFRHVFQNSVDAFFLCDANGRFLDANQQACRVLGRSRPDLLELGWADVADTSLEDARGAANVLSAARFLPCEVTMRGRRGQGIPAEISVSRVALLPQSYFFVLARDISERRASENMLREQKLKLDFLAYHDVLTGLPNRLKALELLQGAIARARNRNTTVAALLFDIDRFKNINESLGHVVGDQILMEVARRIQGVLRGSDVVARFGGDEFLVLLENPADGEGGRAVAQKLLEAMACPLQIGRHRFYLTGSVGISLFPQHGGDAQAILKAADNAMFHAKAQGRNTCRFFMPSLQVDVEARLNLETDLHRALEQQQFHLTYQPQFNLQTGSVIGLEALLRWRHPTRGLVPPDEFIPLAEDTGLIVPIGEWVLREACRQMVAWHRGGFPRLRMAVNISARQFRQSGFIDMVFRLLRHYGLEPGLLELEITERVVIQSAEHARNMLTILRQAGICLAVDDFGLGYSSLSYLRTFPFSKLKMDQAFSRNLADDACDRAIAEAIVSMGRTLGMEVVAEGIENALQLDTLRSLGCPSGQGFHLAQPMTAAETAAFLRGHPQGEFCPEELL</sequence>
<reference evidence="6 7" key="1">
    <citation type="journal article" date="2017" name="Genome Announc.">
        <title>Complete Genome Sequences of Two Acetylene-Fermenting Pelobacter acetylenicus Strains.</title>
        <authorList>
            <person name="Sutton J.M."/>
            <person name="Baesman S.M."/>
            <person name="Fierst J.L."/>
            <person name="Poret-Peterson A.T."/>
            <person name="Oremland R.S."/>
            <person name="Dunlap D.S."/>
            <person name="Akob D.M."/>
        </authorList>
    </citation>
    <scope>NUCLEOTIDE SEQUENCE [LARGE SCALE GENOMIC DNA]</scope>
    <source>
        <strain evidence="6 7">DSM 3247</strain>
    </source>
</reference>
<dbReference type="FunFam" id="3.30.70.270:FF:000001">
    <property type="entry name" value="Diguanylate cyclase domain protein"/>
    <property type="match status" value="1"/>
</dbReference>
<evidence type="ECO:0000256" key="1">
    <source>
        <dbReference type="ARBA" id="ARBA00051114"/>
    </source>
</evidence>
<evidence type="ECO:0000256" key="2">
    <source>
        <dbReference type="SAM" id="Phobius"/>
    </source>
</evidence>
<evidence type="ECO:0000259" key="5">
    <source>
        <dbReference type="PROSITE" id="PS50887"/>
    </source>
</evidence>
<dbReference type="PROSITE" id="PS50883">
    <property type="entry name" value="EAL"/>
    <property type="match status" value="1"/>
</dbReference>
<feature type="domain" description="PAS" evidence="3">
    <location>
        <begin position="306"/>
        <end position="349"/>
    </location>
</feature>
<dbReference type="CDD" id="cd01949">
    <property type="entry name" value="GGDEF"/>
    <property type="match status" value="1"/>
</dbReference>
<organism evidence="6 7">
    <name type="scientific">Syntrophotalea acetylenica</name>
    <name type="common">Pelobacter acetylenicus</name>
    <dbReference type="NCBI Taxonomy" id="29542"/>
    <lineage>
        <taxon>Bacteria</taxon>
        <taxon>Pseudomonadati</taxon>
        <taxon>Thermodesulfobacteriota</taxon>
        <taxon>Desulfuromonadia</taxon>
        <taxon>Desulfuromonadales</taxon>
        <taxon>Syntrophotaleaceae</taxon>
        <taxon>Syntrophotalea</taxon>
    </lineage>
</organism>
<dbReference type="InterPro" id="IPR029787">
    <property type="entry name" value="Nucleotide_cyclase"/>
</dbReference>
<dbReference type="GO" id="GO:0071732">
    <property type="term" value="P:cellular response to nitric oxide"/>
    <property type="evidence" value="ECO:0007669"/>
    <property type="project" value="UniProtKB-ARBA"/>
</dbReference>
<dbReference type="AlphaFoldDB" id="A0A1L3GHA7"/>
<dbReference type="InterPro" id="IPR000160">
    <property type="entry name" value="GGDEF_dom"/>
</dbReference>
<dbReference type="SMART" id="SM00267">
    <property type="entry name" value="GGDEF"/>
    <property type="match status" value="1"/>
</dbReference>
<evidence type="ECO:0008006" key="8">
    <source>
        <dbReference type="Google" id="ProtNLM"/>
    </source>
</evidence>
<dbReference type="KEGG" id="pace:A6070_03840"/>
<feature type="transmembrane region" description="Helical" evidence="2">
    <location>
        <begin position="272"/>
        <end position="294"/>
    </location>
</feature>
<dbReference type="Gene3D" id="3.20.20.450">
    <property type="entry name" value="EAL domain"/>
    <property type="match status" value="1"/>
</dbReference>
<dbReference type="InterPro" id="IPR043128">
    <property type="entry name" value="Rev_trsase/Diguanyl_cyclase"/>
</dbReference>
<dbReference type="InterPro" id="IPR035919">
    <property type="entry name" value="EAL_sf"/>
</dbReference>
<dbReference type="SUPFAM" id="SSF141868">
    <property type="entry name" value="EAL domain-like"/>
    <property type="match status" value="1"/>
</dbReference>
<dbReference type="Pfam" id="PF13426">
    <property type="entry name" value="PAS_9"/>
    <property type="match status" value="1"/>
</dbReference>
<dbReference type="STRING" id="29542.A6070_03840"/>